<organism evidence="1 2">
    <name type="scientific">Limulus polyphemus</name>
    <name type="common">Atlantic horseshoe crab</name>
    <dbReference type="NCBI Taxonomy" id="6850"/>
    <lineage>
        <taxon>Eukaryota</taxon>
        <taxon>Metazoa</taxon>
        <taxon>Ecdysozoa</taxon>
        <taxon>Arthropoda</taxon>
        <taxon>Chelicerata</taxon>
        <taxon>Merostomata</taxon>
        <taxon>Xiphosura</taxon>
        <taxon>Limulidae</taxon>
        <taxon>Limulus</taxon>
    </lineage>
</organism>
<dbReference type="Proteomes" id="UP000694941">
    <property type="component" value="Unplaced"/>
</dbReference>
<evidence type="ECO:0000313" key="2">
    <source>
        <dbReference type="RefSeq" id="XP_022235631.1"/>
    </source>
</evidence>
<dbReference type="PANTHER" id="PTHR11008:SF9">
    <property type="entry name" value="PROTEIN TAKEOUT-LIKE PROTEIN"/>
    <property type="match status" value="1"/>
</dbReference>
<evidence type="ECO:0000313" key="1">
    <source>
        <dbReference type="Proteomes" id="UP000694941"/>
    </source>
</evidence>
<accession>A0ABM1RW76</accession>
<dbReference type="GeneID" id="111083414"/>
<keyword evidence="1" id="KW-1185">Reference proteome</keyword>
<protein>
    <submittedName>
        <fullName evidence="2">Uncharacterized protein LOC111083414</fullName>
    </submittedName>
</protein>
<dbReference type="InterPro" id="IPR038606">
    <property type="entry name" value="To_sf"/>
</dbReference>
<dbReference type="Pfam" id="PF06585">
    <property type="entry name" value="JHBP"/>
    <property type="match status" value="1"/>
</dbReference>
<sequence length="178" mass="19730">MRTGIDSLKIPILDPLSLPEAVINVSEDIAKVKTVFQNLVIKGMSYFYLEQLATSLKYLSLSFSITLEDLVASGYYDLDGLIISFIPLRGNGSCMVQVKNVTLSATASLETTENGKLQLANDFDVLVYFDSVQLDFENLLGGGKWTEVIQKVVNKMANSLFEDASYKNDTILTRIKRA</sequence>
<dbReference type="InterPro" id="IPR010562">
    <property type="entry name" value="Haemolymph_juvenile_hormone-bd"/>
</dbReference>
<proteinExistence type="predicted"/>
<dbReference type="Gene3D" id="3.15.10.30">
    <property type="entry name" value="Haemolymph juvenile hormone binding protein"/>
    <property type="match status" value="1"/>
</dbReference>
<dbReference type="PANTHER" id="PTHR11008">
    <property type="entry name" value="PROTEIN TAKEOUT-LIKE PROTEIN"/>
    <property type="match status" value="1"/>
</dbReference>
<gene>
    <name evidence="2" type="primary">LOC111083414</name>
</gene>
<reference evidence="2" key="1">
    <citation type="submission" date="2025-08" db="UniProtKB">
        <authorList>
            <consortium name="RefSeq"/>
        </authorList>
    </citation>
    <scope>IDENTIFICATION</scope>
    <source>
        <tissue evidence="2">Muscle</tissue>
    </source>
</reference>
<dbReference type="RefSeq" id="XP_022235631.1">
    <property type="nucleotide sequence ID" value="XM_022379923.1"/>
</dbReference>
<name>A0ABM1RW76_LIMPO</name>